<sequence length="186" mass="20656">MDGKKKLLQRDNHKKTGCYNLQCSGFVQIHGEQYIGAIVPRTSVGGTIIEYTFSISQDPKTKNWWLNIGGKDDKRINIGYYPAKLFSNMGSADQVGWGGRTVTLSGTPSPEMGSGYFPDPNIGRACYFRMVSFQNEKRTDLGPEKEMVSKFVDRSQCFNAEYFGLGKNKILGYYLEFGGPGGNCGD</sequence>
<feature type="domain" description="Neprosin PEP catalytic" evidence="1">
    <location>
        <begin position="1"/>
        <end position="185"/>
    </location>
</feature>
<evidence type="ECO:0000259" key="1">
    <source>
        <dbReference type="PROSITE" id="PS52045"/>
    </source>
</evidence>
<dbReference type="PROSITE" id="PS52045">
    <property type="entry name" value="NEPROSIN_PEP_CD"/>
    <property type="match status" value="1"/>
</dbReference>
<dbReference type="STRING" id="3914.A0A0L9UW29"/>
<dbReference type="InterPro" id="IPR053168">
    <property type="entry name" value="Glutamic_endopeptidase"/>
</dbReference>
<gene>
    <name evidence="2" type="ORF">LR48_Vigan07g075900</name>
</gene>
<protein>
    <recommendedName>
        <fullName evidence="1">Neprosin PEP catalytic domain-containing protein</fullName>
    </recommendedName>
</protein>
<accession>A0A0L9UW29</accession>
<dbReference type="AlphaFoldDB" id="A0A0L9UW29"/>
<dbReference type="Pfam" id="PF03080">
    <property type="entry name" value="Neprosin"/>
    <property type="match status" value="1"/>
</dbReference>
<dbReference type="PANTHER" id="PTHR31589">
    <property type="entry name" value="PROTEIN, PUTATIVE (DUF239)-RELATED-RELATED"/>
    <property type="match status" value="1"/>
</dbReference>
<dbReference type="Proteomes" id="UP000053144">
    <property type="component" value="Chromosome 7"/>
</dbReference>
<evidence type="ECO:0000313" key="2">
    <source>
        <dbReference type="EMBL" id="KOM47055.1"/>
    </source>
</evidence>
<name>A0A0L9UW29_PHAAN</name>
<dbReference type="PANTHER" id="PTHR31589:SF223">
    <property type="entry name" value="PROTEIN, PUTATIVE (DUF239)-RELATED"/>
    <property type="match status" value="1"/>
</dbReference>
<dbReference type="EMBL" id="CM003377">
    <property type="protein sequence ID" value="KOM47055.1"/>
    <property type="molecule type" value="Genomic_DNA"/>
</dbReference>
<reference evidence="3" key="1">
    <citation type="journal article" date="2015" name="Proc. Natl. Acad. Sci. U.S.A.">
        <title>Genome sequencing of adzuki bean (Vigna angularis) provides insight into high starch and low fat accumulation and domestication.</title>
        <authorList>
            <person name="Yang K."/>
            <person name="Tian Z."/>
            <person name="Chen C."/>
            <person name="Luo L."/>
            <person name="Zhao B."/>
            <person name="Wang Z."/>
            <person name="Yu L."/>
            <person name="Li Y."/>
            <person name="Sun Y."/>
            <person name="Li W."/>
            <person name="Chen Y."/>
            <person name="Li Y."/>
            <person name="Zhang Y."/>
            <person name="Ai D."/>
            <person name="Zhao J."/>
            <person name="Shang C."/>
            <person name="Ma Y."/>
            <person name="Wu B."/>
            <person name="Wang M."/>
            <person name="Gao L."/>
            <person name="Sun D."/>
            <person name="Zhang P."/>
            <person name="Guo F."/>
            <person name="Wang W."/>
            <person name="Li Y."/>
            <person name="Wang J."/>
            <person name="Varshney R.K."/>
            <person name="Wang J."/>
            <person name="Ling H.Q."/>
            <person name="Wan P."/>
        </authorList>
    </citation>
    <scope>NUCLEOTIDE SEQUENCE</scope>
    <source>
        <strain evidence="3">cv. Jingnong 6</strain>
    </source>
</reference>
<proteinExistence type="predicted"/>
<evidence type="ECO:0000313" key="3">
    <source>
        <dbReference type="Proteomes" id="UP000053144"/>
    </source>
</evidence>
<dbReference type="Gramene" id="KOM47055">
    <property type="protein sequence ID" value="KOM47055"/>
    <property type="gene ID" value="LR48_Vigan07g075900"/>
</dbReference>
<dbReference type="OMA" id="HESCYNI"/>
<organism evidence="2 3">
    <name type="scientific">Phaseolus angularis</name>
    <name type="common">Azuki bean</name>
    <name type="synonym">Vigna angularis</name>
    <dbReference type="NCBI Taxonomy" id="3914"/>
    <lineage>
        <taxon>Eukaryota</taxon>
        <taxon>Viridiplantae</taxon>
        <taxon>Streptophyta</taxon>
        <taxon>Embryophyta</taxon>
        <taxon>Tracheophyta</taxon>
        <taxon>Spermatophyta</taxon>
        <taxon>Magnoliopsida</taxon>
        <taxon>eudicotyledons</taxon>
        <taxon>Gunneridae</taxon>
        <taxon>Pentapetalae</taxon>
        <taxon>rosids</taxon>
        <taxon>fabids</taxon>
        <taxon>Fabales</taxon>
        <taxon>Fabaceae</taxon>
        <taxon>Papilionoideae</taxon>
        <taxon>50 kb inversion clade</taxon>
        <taxon>NPAAA clade</taxon>
        <taxon>indigoferoid/millettioid clade</taxon>
        <taxon>Phaseoleae</taxon>
        <taxon>Vigna</taxon>
    </lineage>
</organism>
<dbReference type="InterPro" id="IPR004314">
    <property type="entry name" value="Neprosin"/>
</dbReference>